<evidence type="ECO:0000256" key="2">
    <source>
        <dbReference type="SAM" id="SignalP"/>
    </source>
</evidence>
<protein>
    <submittedName>
        <fullName evidence="4">Uncharacterized protein LOC103668580</fullName>
    </submittedName>
</protein>
<dbReference type="KEGG" id="umr:103668580"/>
<feature type="compositionally biased region" description="Polar residues" evidence="1">
    <location>
        <begin position="220"/>
        <end position="232"/>
    </location>
</feature>
<gene>
    <name evidence="4" type="primary">LOC103668580</name>
</gene>
<keyword evidence="2" id="KW-0732">Signal</keyword>
<sequence>MKSSKLKLICFLFIILRAFPFFDGYVNGEVDDQLCYLLGSWKENPALAELKATASHAGVPRVCAAPGSCASWLPQILPRLPVHWVRIHKFPCYSKARQWSLNSNLPQPLKLAGPAPPWVPTQPQTPWAPFTIPGGLPLCCQHLPNLPPTYPAFHASVFWSSITPRSPQPPARSCASPTLVLGDSHPVSAAGQRHDSGRVHLSLFAPLSGGVRALPHRNPNRATSSQAVTNSSKPREACKAGTTSPAVQVQPPDLGSIRPLGPSSQAPRLRPTATPPFSQSWIPPPAGSATCVMLSTALRQISLFGMNAYFGSCLNGFLGLL</sequence>
<feature type="region of interest" description="Disordered" evidence="1">
    <location>
        <begin position="212"/>
        <end position="281"/>
    </location>
</feature>
<dbReference type="AlphaFoldDB" id="A0A384CKU8"/>
<dbReference type="RefSeq" id="XP_008695104.1">
    <property type="nucleotide sequence ID" value="XM_008696882.2"/>
</dbReference>
<evidence type="ECO:0000313" key="4">
    <source>
        <dbReference type="RefSeq" id="XP_008695104.1"/>
    </source>
</evidence>
<evidence type="ECO:0000256" key="1">
    <source>
        <dbReference type="SAM" id="MobiDB-lite"/>
    </source>
</evidence>
<feature type="chain" id="PRO_5016904524" evidence="2">
    <location>
        <begin position="29"/>
        <end position="321"/>
    </location>
</feature>
<dbReference type="Proteomes" id="UP000261680">
    <property type="component" value="Unplaced"/>
</dbReference>
<keyword evidence="3" id="KW-1185">Reference proteome</keyword>
<reference evidence="4" key="1">
    <citation type="submission" date="2025-08" db="UniProtKB">
        <authorList>
            <consortium name="RefSeq"/>
        </authorList>
    </citation>
    <scope>IDENTIFICATION</scope>
    <source>
        <tissue evidence="4">Whole blood</tissue>
    </source>
</reference>
<dbReference type="GeneID" id="103668580"/>
<proteinExistence type="predicted"/>
<feature type="signal peptide" evidence="2">
    <location>
        <begin position="1"/>
        <end position="28"/>
    </location>
</feature>
<evidence type="ECO:0000313" key="3">
    <source>
        <dbReference type="Proteomes" id="UP000261680"/>
    </source>
</evidence>
<accession>A0A384CKU8</accession>
<organism evidence="3 4">
    <name type="scientific">Ursus maritimus</name>
    <name type="common">Polar bear</name>
    <name type="synonym">Thalarctos maritimus</name>
    <dbReference type="NCBI Taxonomy" id="29073"/>
    <lineage>
        <taxon>Eukaryota</taxon>
        <taxon>Metazoa</taxon>
        <taxon>Chordata</taxon>
        <taxon>Craniata</taxon>
        <taxon>Vertebrata</taxon>
        <taxon>Euteleostomi</taxon>
        <taxon>Mammalia</taxon>
        <taxon>Eutheria</taxon>
        <taxon>Laurasiatheria</taxon>
        <taxon>Carnivora</taxon>
        <taxon>Caniformia</taxon>
        <taxon>Ursidae</taxon>
        <taxon>Ursus</taxon>
    </lineage>
</organism>
<name>A0A384CKU8_URSMA</name>